<dbReference type="Pfam" id="PF03993">
    <property type="entry name" value="DUF349"/>
    <property type="match status" value="3"/>
</dbReference>
<name>A0ABW4L7I3_9MICO</name>
<dbReference type="Proteomes" id="UP001597277">
    <property type="component" value="Unassembled WGS sequence"/>
</dbReference>
<dbReference type="InterPro" id="IPR007139">
    <property type="entry name" value="DUF349"/>
</dbReference>
<accession>A0ABW4L7I3</accession>
<feature type="coiled-coil region" evidence="1">
    <location>
        <begin position="182"/>
        <end position="215"/>
    </location>
</feature>
<reference evidence="4" key="1">
    <citation type="journal article" date="2019" name="Int. J. Syst. Evol. Microbiol.">
        <title>The Global Catalogue of Microorganisms (GCM) 10K type strain sequencing project: providing services to taxonomists for standard genome sequencing and annotation.</title>
        <authorList>
            <consortium name="The Broad Institute Genomics Platform"/>
            <consortium name="The Broad Institute Genome Sequencing Center for Infectious Disease"/>
            <person name="Wu L."/>
            <person name="Ma J."/>
        </authorList>
    </citation>
    <scope>NUCLEOTIDE SEQUENCE [LARGE SCALE GENOMIC DNA]</scope>
    <source>
        <strain evidence="4">JCM 17130</strain>
    </source>
</reference>
<gene>
    <name evidence="3" type="ORF">ACFSE6_15070</name>
</gene>
<proteinExistence type="predicted"/>
<keyword evidence="4" id="KW-1185">Reference proteome</keyword>
<keyword evidence="1" id="KW-0175">Coiled coil</keyword>
<feature type="compositionally biased region" description="Pro residues" evidence="2">
    <location>
        <begin position="29"/>
        <end position="57"/>
    </location>
</feature>
<organism evidence="3 4">
    <name type="scientific">Georgenia deserti</name>
    <dbReference type="NCBI Taxonomy" id="2093781"/>
    <lineage>
        <taxon>Bacteria</taxon>
        <taxon>Bacillati</taxon>
        <taxon>Actinomycetota</taxon>
        <taxon>Actinomycetes</taxon>
        <taxon>Micrococcales</taxon>
        <taxon>Bogoriellaceae</taxon>
        <taxon>Georgenia</taxon>
    </lineage>
</organism>
<evidence type="ECO:0000313" key="4">
    <source>
        <dbReference type="Proteomes" id="UP001597277"/>
    </source>
</evidence>
<evidence type="ECO:0000313" key="3">
    <source>
        <dbReference type="EMBL" id="MFD1719162.1"/>
    </source>
</evidence>
<comment type="caution">
    <text evidence="3">The sequence shown here is derived from an EMBL/GenBank/DDBJ whole genome shotgun (WGS) entry which is preliminary data.</text>
</comment>
<dbReference type="RefSeq" id="WP_388008881.1">
    <property type="nucleotide sequence ID" value="NZ_JBHUEE010000008.1"/>
</dbReference>
<feature type="compositionally biased region" description="Low complexity" evidence="2">
    <location>
        <begin position="74"/>
        <end position="92"/>
    </location>
</feature>
<feature type="region of interest" description="Disordered" evidence="2">
    <location>
        <begin position="1"/>
        <end position="93"/>
    </location>
</feature>
<sequence length="507" mass="56250">MTEQPTPDNADDGPQEPAPAPDPASEAPKPAPEPVPEPVPQPVPEPAPKPAPQPGGRPTPASIRPKPGPPTGRPSPAAAAAPQPAVVPTVDPHAAAEAARWGRVDSDGTVYVREAAGDRVVGQYTGADPDEALDLYVTRFLDLQAQVSLFETRLPQLSPKEIDQTLASLGEALDQPAAVGDLDGLRRRLEVATEAAEERRRQAAAEREAARARAVAEREAIVEQAEQIAEQDPQRTQWKQSGQRLRDLLEEWKQSQRSGPRLDRSTEEKLWKRFSHARTAFDRHRRQFFSELDTKQKAAKEVKERLIARAEELSSSTDWGRTTAAYRQLMDEWKAAGRAARKEDDALWARFRAAQQVFFDARNAQNAEIDAEYRENLAAKEELLTQAEGLLPVTDHRAARAALRPIQDRWEQIGRVPRGDVQRVEGRLRAVEQAVRDAEQAEWKQSDPEVQARAEGAAAQLHEAIAQLESELDQARAQGDEKRIAEAETALEARRTWLDQVRRTAGR</sequence>
<feature type="coiled-coil region" evidence="1">
    <location>
        <begin position="421"/>
        <end position="485"/>
    </location>
</feature>
<dbReference type="EMBL" id="JBHUEE010000008">
    <property type="protein sequence ID" value="MFD1719162.1"/>
    <property type="molecule type" value="Genomic_DNA"/>
</dbReference>
<evidence type="ECO:0000256" key="1">
    <source>
        <dbReference type="SAM" id="Coils"/>
    </source>
</evidence>
<evidence type="ECO:0000256" key="2">
    <source>
        <dbReference type="SAM" id="MobiDB-lite"/>
    </source>
</evidence>
<protein>
    <submittedName>
        <fullName evidence="3">DUF349 domain-containing protein</fullName>
    </submittedName>
</protein>